<evidence type="ECO:0000256" key="1">
    <source>
        <dbReference type="SAM" id="Phobius"/>
    </source>
</evidence>
<dbReference type="AlphaFoldDB" id="A0A6C0JTA9"/>
<organism evidence="2">
    <name type="scientific">viral metagenome</name>
    <dbReference type="NCBI Taxonomy" id="1070528"/>
    <lineage>
        <taxon>unclassified sequences</taxon>
        <taxon>metagenomes</taxon>
        <taxon>organismal metagenomes</taxon>
    </lineage>
</organism>
<accession>A0A6C0JTA9</accession>
<keyword evidence="1" id="KW-0472">Membrane</keyword>
<reference evidence="2" key="1">
    <citation type="journal article" date="2020" name="Nature">
        <title>Giant virus diversity and host interactions through global metagenomics.</title>
        <authorList>
            <person name="Schulz F."/>
            <person name="Roux S."/>
            <person name="Paez-Espino D."/>
            <person name="Jungbluth S."/>
            <person name="Walsh D.A."/>
            <person name="Denef V.J."/>
            <person name="McMahon K.D."/>
            <person name="Konstantinidis K.T."/>
            <person name="Eloe-Fadrosh E.A."/>
            <person name="Kyrpides N.C."/>
            <person name="Woyke T."/>
        </authorList>
    </citation>
    <scope>NUCLEOTIDE SEQUENCE</scope>
    <source>
        <strain evidence="2">GVMAG-S-1062768-28</strain>
    </source>
</reference>
<evidence type="ECO:0008006" key="3">
    <source>
        <dbReference type="Google" id="ProtNLM"/>
    </source>
</evidence>
<keyword evidence="1" id="KW-1133">Transmembrane helix</keyword>
<proteinExistence type="predicted"/>
<sequence length="173" mass="19030">MSNENTKDIIGEIYQGSVYFGEIKTTIVAIIATVIALIFVFIGCLIFWNNLTLLQDPNAIVDLDTTCTDVGGPQKTICVTQITYTDMQGVTHSKSFPCMGKYTKGERVTVFYSRSDANDAQIEVPTPFIGSLFLVGAAIILGLGWGSRWLAYNFAPFGAFEGVTGILDIFRWF</sequence>
<dbReference type="EMBL" id="MN740694">
    <property type="protein sequence ID" value="QHU07940.1"/>
    <property type="molecule type" value="Genomic_DNA"/>
</dbReference>
<protein>
    <recommendedName>
        <fullName evidence="3">DUF3592 domain-containing protein</fullName>
    </recommendedName>
</protein>
<feature type="transmembrane region" description="Helical" evidence="1">
    <location>
        <begin position="27"/>
        <end position="48"/>
    </location>
</feature>
<evidence type="ECO:0000313" key="2">
    <source>
        <dbReference type="EMBL" id="QHU07940.1"/>
    </source>
</evidence>
<name>A0A6C0JTA9_9ZZZZ</name>
<feature type="transmembrane region" description="Helical" evidence="1">
    <location>
        <begin position="124"/>
        <end position="145"/>
    </location>
</feature>
<keyword evidence="1" id="KW-0812">Transmembrane</keyword>